<evidence type="ECO:0000313" key="2">
    <source>
        <dbReference type="Proteomes" id="UP000886476"/>
    </source>
</evidence>
<dbReference type="Proteomes" id="UP000886476">
    <property type="component" value="Unassembled WGS sequence"/>
</dbReference>
<reference evidence="1" key="1">
    <citation type="submission" date="2020-05" db="EMBL/GenBank/DDBJ databases">
        <title>Nod-independent and nitrogen-fixing Bradyrhizobium aeschynomene sp. nov. isolated from nodules of Aeschynomene indica.</title>
        <authorList>
            <person name="Zhang Z."/>
        </authorList>
    </citation>
    <scope>NUCLEOTIDE SEQUENCE</scope>
    <source>
        <strain evidence="1">83012</strain>
    </source>
</reference>
<evidence type="ECO:0000313" key="1">
    <source>
        <dbReference type="EMBL" id="NPU67937.1"/>
    </source>
</evidence>
<protein>
    <submittedName>
        <fullName evidence="1">Uncharacterized protein</fullName>
    </submittedName>
</protein>
<gene>
    <name evidence="1" type="ORF">HL667_23245</name>
</gene>
<organism evidence="1 2">
    <name type="scientific">Bradyrhizobium aeschynomenes</name>
    <dbReference type="NCBI Taxonomy" id="2734909"/>
    <lineage>
        <taxon>Bacteria</taxon>
        <taxon>Pseudomonadati</taxon>
        <taxon>Pseudomonadota</taxon>
        <taxon>Alphaproteobacteria</taxon>
        <taxon>Hyphomicrobiales</taxon>
        <taxon>Nitrobacteraceae</taxon>
        <taxon>Bradyrhizobium</taxon>
    </lineage>
</organism>
<comment type="caution">
    <text evidence="1">The sequence shown here is derived from an EMBL/GenBank/DDBJ whole genome shotgun (WGS) entry which is preliminary data.</text>
</comment>
<sequence>MGWMWGDVGALLIYLHPSSLKMGRLKRAYAEIDSH</sequence>
<dbReference type="EMBL" id="JABFDN010000008">
    <property type="protein sequence ID" value="NPU67937.1"/>
    <property type="molecule type" value="Genomic_DNA"/>
</dbReference>
<accession>A0ABX2CIB7</accession>
<keyword evidence="2" id="KW-1185">Reference proteome</keyword>
<proteinExistence type="predicted"/>
<name>A0ABX2CIB7_9BRAD</name>